<evidence type="ECO:0000256" key="1">
    <source>
        <dbReference type="ARBA" id="ARBA00022737"/>
    </source>
</evidence>
<dbReference type="SUPFAM" id="SSF48452">
    <property type="entry name" value="TPR-like"/>
    <property type="match status" value="1"/>
</dbReference>
<keyword evidence="7" id="KW-0808">Transferase</keyword>
<dbReference type="EMBL" id="ABJB010458405">
    <property type="status" value="NOT_ANNOTATED_CDS"/>
    <property type="molecule type" value="Genomic_DNA"/>
</dbReference>
<dbReference type="PANTHER" id="PTHR44227:SF3">
    <property type="entry name" value="PROTEIN O-MANNOSYL-TRANSFERASE TMTC4"/>
    <property type="match status" value="1"/>
</dbReference>
<feature type="repeat" description="TPR" evidence="3">
    <location>
        <begin position="526"/>
        <end position="559"/>
    </location>
</feature>
<dbReference type="EMBL" id="ABJB010967298">
    <property type="status" value="NOT_ANNOTATED_CDS"/>
    <property type="molecule type" value="Genomic_DNA"/>
</dbReference>
<feature type="region of interest" description="Disordered" evidence="5">
    <location>
        <begin position="1"/>
        <end position="29"/>
    </location>
</feature>
<dbReference type="Proteomes" id="UP000001555">
    <property type="component" value="Unassembled WGS sequence"/>
</dbReference>
<dbReference type="GO" id="GO:0005783">
    <property type="term" value="C:endoplasmic reticulum"/>
    <property type="evidence" value="ECO:0000318"/>
    <property type="project" value="GO_Central"/>
</dbReference>
<dbReference type="EMBL" id="ABJB010126216">
    <property type="status" value="NOT_ANNOTATED_CDS"/>
    <property type="molecule type" value="Genomic_DNA"/>
</dbReference>
<dbReference type="VEuPathDB" id="VectorBase:ISCI014790"/>
<feature type="coiled-coil region" evidence="4">
    <location>
        <begin position="525"/>
        <end position="552"/>
    </location>
</feature>
<dbReference type="SMART" id="SM00028">
    <property type="entry name" value="TPR"/>
    <property type="match status" value="5"/>
</dbReference>
<dbReference type="InterPro" id="IPR019734">
    <property type="entry name" value="TPR_rpt"/>
</dbReference>
<evidence type="ECO:0000313" key="9">
    <source>
        <dbReference type="Proteomes" id="UP000001555"/>
    </source>
</evidence>
<dbReference type="GO" id="GO:0000030">
    <property type="term" value="F:mannosyltransferase activity"/>
    <property type="evidence" value="ECO:0000318"/>
    <property type="project" value="GO_Central"/>
</dbReference>
<dbReference type="EMBL" id="ABJB010977112">
    <property type="status" value="NOT_ANNOTATED_CDS"/>
    <property type="molecule type" value="Genomic_DNA"/>
</dbReference>
<dbReference type="GO" id="GO:0035269">
    <property type="term" value="P:protein O-linked glycosylation via mannose"/>
    <property type="evidence" value="ECO:0000318"/>
    <property type="project" value="GO_Central"/>
</dbReference>
<proteinExistence type="predicted"/>
<dbReference type="InParanoid" id="B7QLU1"/>
<dbReference type="InterPro" id="IPR011990">
    <property type="entry name" value="TPR-like_helical_dom_sf"/>
</dbReference>
<feature type="transmembrane region" description="Helical" evidence="6">
    <location>
        <begin position="429"/>
        <end position="450"/>
    </location>
</feature>
<dbReference type="EMBL" id="ABJB010401740">
    <property type="status" value="NOT_ANNOTATED_CDS"/>
    <property type="molecule type" value="Genomic_DNA"/>
</dbReference>
<keyword evidence="6" id="KW-1133">Transmembrane helix</keyword>
<evidence type="ECO:0000256" key="4">
    <source>
        <dbReference type="SAM" id="Coils"/>
    </source>
</evidence>
<dbReference type="VEuPathDB" id="VectorBase:ISCW014790"/>
<dbReference type="STRING" id="6945.B7QLU1"/>
<name>B7QLU1_IXOSC</name>
<dbReference type="OrthoDB" id="19588at2759"/>
<sequence length="761" mass="86601">MTQLFDHNRNATGVKNGAVRGSDRNEGPHWDRALPVPPWALRLGPCLVVAASLACFANSVSGDFVFDDSEAVVNNANVRPETPLSRLLEDDFWGTRLLAPSSHKSYRPLTTLTFKVLPTLSFCHLPVTGFSIINCYLFSVTLKTNVYRALFPVLLQGAPRASLLCALLFAVHPVHTENVSAVVGRADLLCALFFVLSFLCFVHSCYTPCGEGGLQYDVRSSCLWLLGSAALAVVSMLCKEPGITVIVSILYKLISQSGHWNKVVKVISLHLQVREMTCVMLKFNYVMLKFNFVFVGCRFYNCHWWPYWLGHKLPPDLKGNAKFIHPAVIVGEQGQHSFKLVFWQIGISLIQSHICKTLYGIKCLRFWKVSSEAVHFDMVIMMPRIRSCAFVTHQCRLLCMCLALMVVPFLPASNLFFRVGFVVAERVLYLPSLGFCALVVVGAAHLAAWAPRHSKFNYVMLKFNFVFVGCRFYNCHWWPYWLFSSADRYRYVASCVHDMLTICEHSTIEISGRVVTVCMKYYLQYVTAMNNLANILKDLDQLSEARELLERAIQIRPDFAAAWMNLGIVQSSLGMQSEAERSYRMAIQHRSKYPDCYYNLGNLYLKQGRYEEAYRAWRNATRQRPSHLSSWNNLVIMLDQRGLLAEAERAALQGLAQLGQEPSLHFNLANTLGKAGKHRRSEHHFLRALALSPDNPSYHTNLGVLYHRWKKFDKAEESYRRALQLNPDLKSAQENLEMLLQQKRPQGTAAKPQDTKRNRRT</sequence>
<dbReference type="EMBL" id="ABJB011016689">
    <property type="status" value="NOT_ANNOTATED_CDS"/>
    <property type="molecule type" value="Genomic_DNA"/>
</dbReference>
<accession>B7QLU1</accession>
<evidence type="ECO:0000313" key="8">
    <source>
        <dbReference type="EnsemblMetazoa" id="ISCW014790-PA"/>
    </source>
</evidence>
<keyword evidence="6" id="KW-0472">Membrane</keyword>
<feature type="transmembrane region" description="Helical" evidence="6">
    <location>
        <begin position="112"/>
        <end position="133"/>
    </location>
</feature>
<protein>
    <submittedName>
        <fullName evidence="7 8">O-linked N-acetylglucosamine transferase, OGT, putative</fullName>
    </submittedName>
</protein>
<evidence type="ECO:0000256" key="6">
    <source>
        <dbReference type="SAM" id="Phobius"/>
    </source>
</evidence>
<dbReference type="HOGENOM" id="CLU_011615_2_0_1"/>
<evidence type="ECO:0000256" key="3">
    <source>
        <dbReference type="PROSITE-ProRule" id="PRU00339"/>
    </source>
</evidence>
<feature type="repeat" description="TPR" evidence="3">
    <location>
        <begin position="662"/>
        <end position="695"/>
    </location>
</feature>
<dbReference type="InterPro" id="IPR052346">
    <property type="entry name" value="O-mannosyl-transferase_TMTC"/>
</dbReference>
<dbReference type="EnsemblMetazoa" id="ISCW014790-RA">
    <property type="protein sequence ID" value="ISCW014790-PA"/>
    <property type="gene ID" value="ISCW014790"/>
</dbReference>
<dbReference type="Gene3D" id="1.25.40.10">
    <property type="entry name" value="Tetratricopeptide repeat domain"/>
    <property type="match status" value="3"/>
</dbReference>
<dbReference type="EMBL" id="ABJB010578448">
    <property type="status" value="NOT_ANNOTATED_CDS"/>
    <property type="molecule type" value="Genomic_DNA"/>
</dbReference>
<dbReference type="Pfam" id="PF13374">
    <property type="entry name" value="TPR_10"/>
    <property type="match status" value="1"/>
</dbReference>
<feature type="transmembrane region" description="Helical" evidence="6">
    <location>
        <begin position="153"/>
        <end position="174"/>
    </location>
</feature>
<feature type="compositionally biased region" description="Polar residues" evidence="5">
    <location>
        <begin position="1"/>
        <end position="13"/>
    </location>
</feature>
<dbReference type="PANTHER" id="PTHR44227">
    <property type="match status" value="1"/>
</dbReference>
<dbReference type="GO" id="GO:0030968">
    <property type="term" value="P:endoplasmic reticulum unfolded protein response"/>
    <property type="evidence" value="ECO:0000318"/>
    <property type="project" value="GO_Central"/>
</dbReference>
<keyword evidence="4" id="KW-0175">Coiled coil</keyword>
<dbReference type="AlphaFoldDB" id="B7QLU1"/>
<keyword evidence="9" id="KW-1185">Reference proteome</keyword>
<reference evidence="8" key="2">
    <citation type="submission" date="2020-05" db="UniProtKB">
        <authorList>
            <consortium name="EnsemblMetazoa"/>
        </authorList>
    </citation>
    <scope>IDENTIFICATION</scope>
    <source>
        <strain evidence="8">wikel</strain>
    </source>
</reference>
<dbReference type="EMBL" id="ABJB010879150">
    <property type="status" value="NOT_ANNOTATED_CDS"/>
    <property type="molecule type" value="Genomic_DNA"/>
</dbReference>
<gene>
    <name evidence="7" type="ORF">IscW_ISCW014790</name>
</gene>
<dbReference type="PROSITE" id="PS50293">
    <property type="entry name" value="TPR_REGION"/>
    <property type="match status" value="2"/>
</dbReference>
<feature type="transmembrane region" description="Helical" evidence="6">
    <location>
        <begin position="186"/>
        <end position="204"/>
    </location>
</feature>
<keyword evidence="2 3" id="KW-0802">TPR repeat</keyword>
<dbReference type="VEuPathDB" id="VectorBase:ISCP_001056"/>
<organism>
    <name type="scientific">Ixodes scapularis</name>
    <name type="common">Black-legged tick</name>
    <name type="synonym">Deer tick</name>
    <dbReference type="NCBI Taxonomy" id="6945"/>
    <lineage>
        <taxon>Eukaryota</taxon>
        <taxon>Metazoa</taxon>
        <taxon>Ecdysozoa</taxon>
        <taxon>Arthropoda</taxon>
        <taxon>Chelicerata</taxon>
        <taxon>Arachnida</taxon>
        <taxon>Acari</taxon>
        <taxon>Parasitiformes</taxon>
        <taxon>Ixodida</taxon>
        <taxon>Ixodoidea</taxon>
        <taxon>Ixodidae</taxon>
        <taxon>Ixodinae</taxon>
        <taxon>Ixodes</taxon>
    </lineage>
</organism>
<dbReference type="PROSITE" id="PS50005">
    <property type="entry name" value="TPR"/>
    <property type="match status" value="4"/>
</dbReference>
<dbReference type="Pfam" id="PF00515">
    <property type="entry name" value="TPR_1"/>
    <property type="match status" value="1"/>
</dbReference>
<evidence type="ECO:0000256" key="2">
    <source>
        <dbReference type="ARBA" id="ARBA00022803"/>
    </source>
</evidence>
<reference evidence="7 9" key="1">
    <citation type="submission" date="2008-03" db="EMBL/GenBank/DDBJ databases">
        <title>Annotation of Ixodes scapularis.</title>
        <authorList>
            <consortium name="Ixodes scapularis Genome Project Consortium"/>
            <person name="Caler E."/>
            <person name="Hannick L.I."/>
            <person name="Bidwell S."/>
            <person name="Joardar V."/>
            <person name="Thiagarajan M."/>
            <person name="Amedeo P."/>
            <person name="Galinsky K.J."/>
            <person name="Schobel S."/>
            <person name="Inman J."/>
            <person name="Hostetler J."/>
            <person name="Miller J."/>
            <person name="Hammond M."/>
            <person name="Megy K."/>
            <person name="Lawson D."/>
            <person name="Kodira C."/>
            <person name="Sutton G."/>
            <person name="Meyer J."/>
            <person name="Hill C.A."/>
            <person name="Birren B."/>
            <person name="Nene V."/>
            <person name="Collins F."/>
            <person name="Alarcon-Chaidez F."/>
            <person name="Wikel S."/>
            <person name="Strausberg R."/>
        </authorList>
    </citation>
    <scope>NUCLEOTIDE SEQUENCE [LARGE SCALE GENOMIC DNA]</scope>
    <source>
        <strain evidence="9">Wikel</strain>
        <strain evidence="7">Wikel colony</strain>
    </source>
</reference>
<evidence type="ECO:0000256" key="5">
    <source>
        <dbReference type="SAM" id="MobiDB-lite"/>
    </source>
</evidence>
<feature type="repeat" description="TPR" evidence="3">
    <location>
        <begin position="594"/>
        <end position="627"/>
    </location>
</feature>
<dbReference type="EMBL" id="ABJB010492025">
    <property type="status" value="NOT_ANNOTATED_CDS"/>
    <property type="molecule type" value="Genomic_DNA"/>
</dbReference>
<keyword evidence="1" id="KW-0677">Repeat</keyword>
<feature type="repeat" description="TPR" evidence="3">
    <location>
        <begin position="696"/>
        <end position="729"/>
    </location>
</feature>
<dbReference type="Pfam" id="PF13432">
    <property type="entry name" value="TPR_16"/>
    <property type="match status" value="1"/>
</dbReference>
<keyword evidence="6" id="KW-0812">Transmembrane</keyword>
<dbReference type="EMBL" id="DS967721">
    <property type="protein sequence ID" value="EEC19813.1"/>
    <property type="molecule type" value="Genomic_DNA"/>
</dbReference>
<dbReference type="EMBL" id="ABJB010945865">
    <property type="status" value="NOT_ANNOTATED_CDS"/>
    <property type="molecule type" value="Genomic_DNA"/>
</dbReference>
<dbReference type="PaxDb" id="6945-B7QLU1"/>
<feature type="transmembrane region" description="Helical" evidence="6">
    <location>
        <begin position="397"/>
        <end position="417"/>
    </location>
</feature>
<evidence type="ECO:0000313" key="7">
    <source>
        <dbReference type="EMBL" id="EEC19813.1"/>
    </source>
</evidence>
<feature type="region of interest" description="Disordered" evidence="5">
    <location>
        <begin position="740"/>
        <end position="761"/>
    </location>
</feature>